<gene>
    <name evidence="3" type="ORF">TcWFU_002877</name>
</gene>
<evidence type="ECO:0000256" key="1">
    <source>
        <dbReference type="ARBA" id="ARBA00005655"/>
    </source>
</evidence>
<dbReference type="InterPro" id="IPR004882">
    <property type="entry name" value="Luc7-rel"/>
</dbReference>
<organism evidence="3 4">
    <name type="scientific">Taenia crassiceps</name>
    <dbReference type="NCBI Taxonomy" id="6207"/>
    <lineage>
        <taxon>Eukaryota</taxon>
        <taxon>Metazoa</taxon>
        <taxon>Spiralia</taxon>
        <taxon>Lophotrochozoa</taxon>
        <taxon>Platyhelminthes</taxon>
        <taxon>Cestoda</taxon>
        <taxon>Eucestoda</taxon>
        <taxon>Cyclophyllidea</taxon>
        <taxon>Taeniidae</taxon>
        <taxon>Taenia</taxon>
    </lineage>
</organism>
<dbReference type="Proteomes" id="UP001651158">
    <property type="component" value="Unassembled WGS sequence"/>
</dbReference>
<feature type="compositionally biased region" description="Basic residues" evidence="2">
    <location>
        <begin position="231"/>
        <end position="259"/>
    </location>
</feature>
<accession>A0ABR4Q5F3</accession>
<dbReference type="EMBL" id="JAKROA010000010">
    <property type="protein sequence ID" value="KAL5104879.1"/>
    <property type="molecule type" value="Genomic_DNA"/>
</dbReference>
<evidence type="ECO:0000313" key="4">
    <source>
        <dbReference type="Proteomes" id="UP001651158"/>
    </source>
</evidence>
<proteinExistence type="inferred from homology"/>
<comment type="caution">
    <text evidence="3">The sequence shown here is derived from an EMBL/GenBank/DDBJ whole genome shotgun (WGS) entry which is preliminary data.</text>
</comment>
<dbReference type="PANTHER" id="PTHR12375">
    <property type="entry name" value="RNA-BINDING PROTEIN LUC7-RELATED"/>
    <property type="match status" value="1"/>
</dbReference>
<dbReference type="Pfam" id="PF03194">
    <property type="entry name" value="LUC7"/>
    <property type="match status" value="1"/>
</dbReference>
<protein>
    <submittedName>
        <fullName evidence="3">RNA-binding protein Luc7-like 1</fullName>
    </submittedName>
</protein>
<feature type="compositionally biased region" description="Basic and acidic residues" evidence="2">
    <location>
        <begin position="204"/>
        <end position="230"/>
    </location>
</feature>
<evidence type="ECO:0000313" key="3">
    <source>
        <dbReference type="EMBL" id="KAL5104879.1"/>
    </source>
</evidence>
<evidence type="ECO:0000256" key="2">
    <source>
        <dbReference type="SAM" id="MobiDB-lite"/>
    </source>
</evidence>
<reference evidence="3 4" key="1">
    <citation type="journal article" date="2022" name="Front. Cell. Infect. Microbiol.">
        <title>The Genomes of Two Strains of Taenia crassiceps the Animal Model for the Study of Human Cysticercosis.</title>
        <authorList>
            <person name="Bobes R.J."/>
            <person name="Estrada K."/>
            <person name="Rios-Valencia D.G."/>
            <person name="Calderon-Gallegos A."/>
            <person name="de la Torre P."/>
            <person name="Carrero J.C."/>
            <person name="Sanchez-Flores A."/>
            <person name="Laclette J.P."/>
        </authorList>
    </citation>
    <scope>NUCLEOTIDE SEQUENCE [LARGE SCALE GENOMIC DNA]</scope>
    <source>
        <strain evidence="3">WFUcys</strain>
    </source>
</reference>
<sequence length="279" mass="33038">MSATDQVRSLLDELMGAARDGGEKRIEFDDPRVCKSFLLDCCPHEILAGTRMDLGECPYSHEVGLKSDYRREAAKRPYYYEIDVEKINKLSEEIGTTLAKAEQKGHEGHVEESLELMKRVEELNAEKAKHEADLRNAIPVSTYQQQKLRVCDVCSAYLGVHDNDRRLADHFGGKLHLGFITIREKLEALKKYVEENDLVRKQREDASLQRREPRRDSRDRERERDRERSRDHRRRRSRSRSHSRSRRHDRHHRSNGSRRHRDDSRERRHRQKSSRAYDD</sequence>
<comment type="similarity">
    <text evidence="1">Belongs to the Luc7 family.</text>
</comment>
<feature type="region of interest" description="Disordered" evidence="2">
    <location>
        <begin position="204"/>
        <end position="279"/>
    </location>
</feature>
<name>A0ABR4Q5F3_9CEST</name>
<keyword evidence="4" id="KW-1185">Reference proteome</keyword>